<sequence length="276" mass="30841">MGNMRIPDELADRLLTVSLEDFVRISDDDPERLRDHRITIVPVPLFGRWKRFPELRETVLHPDLAYVRDRDSAHRYVAADNAIHGTALRKCRLALKVCKELGAKSLHVMESRADSGKFGVDHEYTAQARAGRDGEARKKPPKAGLSVEEQSSVNLAAHLRHDLKLTIEAEGNWPGHVPSIAGALEVLDGYDPGDVEDLRIFIEQRDGAHNVSTSLSLEVNLLSELNRDFDLFCKTAAGLEATLGRRHAKAEASMSNTFRVQFERTRMVSLALKVGF</sequence>
<name>A0ABN3EG82_9ACTN</name>
<dbReference type="InterPro" id="IPR036237">
    <property type="entry name" value="Xyl_isomerase-like_sf"/>
</dbReference>
<evidence type="ECO:0000313" key="1">
    <source>
        <dbReference type="EMBL" id="GAA2257537.1"/>
    </source>
</evidence>
<comment type="caution">
    <text evidence="1">The sequence shown here is derived from an EMBL/GenBank/DDBJ whole genome shotgun (WGS) entry which is preliminary data.</text>
</comment>
<keyword evidence="2" id="KW-1185">Reference proteome</keyword>
<proteinExistence type="predicted"/>
<dbReference type="SUPFAM" id="SSF51658">
    <property type="entry name" value="Xylose isomerase-like"/>
    <property type="match status" value="1"/>
</dbReference>
<dbReference type="EMBL" id="BAAART010000186">
    <property type="protein sequence ID" value="GAA2257537.1"/>
    <property type="molecule type" value="Genomic_DNA"/>
</dbReference>
<evidence type="ECO:0000313" key="2">
    <source>
        <dbReference type="Proteomes" id="UP001501474"/>
    </source>
</evidence>
<protein>
    <submittedName>
        <fullName evidence="1">Uncharacterized protein</fullName>
    </submittedName>
</protein>
<dbReference type="Proteomes" id="UP001501474">
    <property type="component" value="Unassembled WGS sequence"/>
</dbReference>
<organism evidence="1 2">
    <name type="scientific">Streptomyces indiaensis</name>
    <dbReference type="NCBI Taxonomy" id="284033"/>
    <lineage>
        <taxon>Bacteria</taxon>
        <taxon>Bacillati</taxon>
        <taxon>Actinomycetota</taxon>
        <taxon>Actinomycetes</taxon>
        <taxon>Kitasatosporales</taxon>
        <taxon>Streptomycetaceae</taxon>
        <taxon>Streptomyces</taxon>
    </lineage>
</organism>
<accession>A0ABN3EG82</accession>
<gene>
    <name evidence="1" type="ORF">GCM10010104_63440</name>
</gene>
<reference evidence="1 2" key="1">
    <citation type="journal article" date="2019" name="Int. J. Syst. Evol. Microbiol.">
        <title>The Global Catalogue of Microorganisms (GCM) 10K type strain sequencing project: providing services to taxonomists for standard genome sequencing and annotation.</title>
        <authorList>
            <consortium name="The Broad Institute Genomics Platform"/>
            <consortium name="The Broad Institute Genome Sequencing Center for Infectious Disease"/>
            <person name="Wu L."/>
            <person name="Ma J."/>
        </authorList>
    </citation>
    <scope>NUCLEOTIDE SEQUENCE [LARGE SCALE GENOMIC DNA]</scope>
    <source>
        <strain evidence="1 2">JCM 3053</strain>
    </source>
</reference>